<dbReference type="SUPFAM" id="SSF52440">
    <property type="entry name" value="PreATP-grasp domain"/>
    <property type="match status" value="1"/>
</dbReference>
<evidence type="ECO:0000259" key="17">
    <source>
        <dbReference type="PROSITE" id="PS50975"/>
    </source>
</evidence>
<dbReference type="SUPFAM" id="SSF56059">
    <property type="entry name" value="Glutathione synthetase ATP-binding domain-like"/>
    <property type="match status" value="1"/>
</dbReference>
<dbReference type="GO" id="GO:0006094">
    <property type="term" value="P:gluconeogenesis"/>
    <property type="evidence" value="ECO:0007669"/>
    <property type="project" value="UniProtKB-KW"/>
</dbReference>
<comment type="pathway">
    <text evidence="2">Carbohydrate biosynthesis; gluconeogenesis.</text>
</comment>
<dbReference type="GO" id="GO:0005737">
    <property type="term" value="C:cytoplasm"/>
    <property type="evidence" value="ECO:0007669"/>
    <property type="project" value="TreeGrafter"/>
</dbReference>
<dbReference type="InterPro" id="IPR011761">
    <property type="entry name" value="ATP-grasp"/>
</dbReference>
<dbReference type="PROSITE" id="PS00188">
    <property type="entry name" value="BIOTIN"/>
    <property type="match status" value="1"/>
</dbReference>
<keyword evidence="8 11" id="KW-0067">ATP-binding</keyword>
<feature type="binding site" evidence="13">
    <location>
        <position position="882"/>
    </location>
    <ligand>
        <name>substrate</name>
    </ligand>
</feature>
<comment type="function">
    <text evidence="11">Catalyzes a 2-step reaction, involving the ATP-dependent carboxylation of the covalently attached biotin in the first step and the transfer of the carboxyl group to pyruvate in the second.</text>
</comment>
<dbReference type="InterPro" id="IPR005479">
    <property type="entry name" value="CPAse_ATP-bd"/>
</dbReference>
<dbReference type="Pfam" id="PF00289">
    <property type="entry name" value="Biotin_carb_N"/>
    <property type="match status" value="1"/>
</dbReference>
<sequence length="1154" mass="130829">MEYQHKRYKKLLVANRGEIAIRIFRAATELNLRTIAIYTFEDRYSLHRYKADEAYLIGPKDEPLSPYLDIEEIIKIAKDNEVDAIHPGYGFLSENVHFARRCREEGIIFVGPTPETMNALGDKVRAKEIAEKMKVPTIQDSQIDIDSEDAVLSEARRIGFPIMVKAAAGGGGRGMRVVRTEDDLVSAFKEARREAKTAFGDDTVFLEKFIENPKHIEIQILGDQYGNLVHLYERDCSVQRRFQKVVEVAPSIGLSDSTLQQLYDAALKITRHVNYVNAGTVEFLVDQDQNVYFIEVNPRIQVEHTITEEITGIDIVRTQILISMGYELSHKLIYIKSQEDIKTQGYAIQCRVTTEDPENNFKPDYGTLIAYRSASGFGIRLDAGSAFPGSTISPFFDSMLVKVTGWGRTLDGAADRLYRALIEFRIRGVKTNIGFLLNLLNDPDFRNGQATVNMIAAKPELTNVMRRRDRATKLLRYLAGVIVNGNPDVKYMDPTKTEKPAVVPDFSPNADYPNGTKQLLTEKGPREFANWLKNEKKIHFTDTTFRDAHQSLLATRMRTLDMLNVAESFAKNHGQDVFSMEVWGGATFDVALRFLKEDPWTRLQLIREKIPNILLQMLLRGSNGVGYKAYPDNLIVSFIEKAWENGIDLFRIFDSLNWIENMRTSIRTVVNNTDALAEACICYTGDISDPEKQKYDLEYYVKLARELENEGAHILAIKDMAGLLKPYAAEKLIPALKESVSIPVHLHSHDTSSMQSATYLKAIEAGVDVVDVALSAMSGLTSQPNFNSLVATLQGQPRGRDIDLKSLDRFSDYWEIVRSYYYPFETELRAGTASVYRHEIPGGQYSNLRPQARGLGLEDKFDTIRENYRIANKLFGNIVKVTPSSKVVGDMAMFMTSNNLTEADIRTKAKELSFPESVKALFKGDLGQPYQGFPEELQNAILQDVTPYTDRPNSQLDPIDLESEFEDFKTTYGPYVNYLDFLSAKLYPKVYEKYQEHYDKYAMVRTLPTWSFFYGMKEGEEILVNMDKGKTLLIEYVYKTTPNDNGEVFVTFKLNGQTRTVRVQDDSVNVVVKKHRKAEKVTEVGSPLQGNLSKIFVEEGDTVKKNQPLFVIEAMKMESTIASPMAGVVEKVFLTEKTMVEQDDLVVEIQPERG</sequence>
<dbReference type="NCBIfam" id="TIGR01235">
    <property type="entry name" value="pyruv_carbox"/>
    <property type="match status" value="1"/>
</dbReference>
<dbReference type="SUPFAM" id="SSF89000">
    <property type="entry name" value="post-HMGL domain-like"/>
    <property type="match status" value="1"/>
</dbReference>
<evidence type="ECO:0000259" key="18">
    <source>
        <dbReference type="PROSITE" id="PS50979"/>
    </source>
</evidence>
<dbReference type="RefSeq" id="WP_222580267.1">
    <property type="nucleotide sequence ID" value="NZ_JAHVHU010000010.1"/>
</dbReference>
<dbReference type="Pfam" id="PF00682">
    <property type="entry name" value="HMGL-like"/>
    <property type="match status" value="1"/>
</dbReference>
<organism evidence="20 21">
    <name type="scientific">Membranihabitans marinus</name>
    <dbReference type="NCBI Taxonomy" id="1227546"/>
    <lineage>
        <taxon>Bacteria</taxon>
        <taxon>Pseudomonadati</taxon>
        <taxon>Bacteroidota</taxon>
        <taxon>Saprospiria</taxon>
        <taxon>Saprospirales</taxon>
        <taxon>Saprospiraceae</taxon>
        <taxon>Membranihabitans</taxon>
    </lineage>
</organism>
<dbReference type="PROSITE" id="PS00866">
    <property type="entry name" value="CPSASE_1"/>
    <property type="match status" value="1"/>
</dbReference>
<evidence type="ECO:0000256" key="3">
    <source>
        <dbReference type="ARBA" id="ARBA00013057"/>
    </source>
</evidence>
<dbReference type="EMBL" id="JAHVHU010000010">
    <property type="protein sequence ID" value="MBY5958727.1"/>
    <property type="molecule type" value="Genomic_DNA"/>
</dbReference>
<dbReference type="Pfam" id="PF02785">
    <property type="entry name" value="Biotin_carb_C"/>
    <property type="match status" value="1"/>
</dbReference>
<dbReference type="InterPro" id="IPR001882">
    <property type="entry name" value="Biotin_BS"/>
</dbReference>
<dbReference type="FunFam" id="2.40.50.100:FF:000003">
    <property type="entry name" value="Acetyl-CoA carboxylase biotin carboxyl carrier protein"/>
    <property type="match status" value="1"/>
</dbReference>
<evidence type="ECO:0000256" key="6">
    <source>
        <dbReference type="ARBA" id="ARBA00022723"/>
    </source>
</evidence>
<dbReference type="PROSITE" id="PS50975">
    <property type="entry name" value="ATP_GRASP"/>
    <property type="match status" value="1"/>
</dbReference>
<dbReference type="CDD" id="cd06850">
    <property type="entry name" value="biotinyl_domain"/>
    <property type="match status" value="1"/>
</dbReference>
<dbReference type="FunFam" id="3.40.50.20:FF:000010">
    <property type="entry name" value="Propionyl-CoA carboxylase subunit alpha"/>
    <property type="match status" value="1"/>
</dbReference>
<feature type="modified residue" description="N6-biotinyllysine" evidence="15">
    <location>
        <position position="1116"/>
    </location>
</feature>
<evidence type="ECO:0000256" key="7">
    <source>
        <dbReference type="ARBA" id="ARBA00022741"/>
    </source>
</evidence>
<feature type="binding site" description="via carbamate group" evidence="14">
    <location>
        <position position="718"/>
    </location>
    <ligand>
        <name>Mn(2+)</name>
        <dbReference type="ChEBI" id="CHEBI:29035"/>
    </ligand>
</feature>
<keyword evidence="9 11" id="KW-0092">Biotin</keyword>
<feature type="binding site" evidence="14">
    <location>
        <position position="547"/>
    </location>
    <ligand>
        <name>Mn(2+)</name>
        <dbReference type="ChEBI" id="CHEBI:29035"/>
    </ligand>
</feature>
<dbReference type="InterPro" id="IPR055268">
    <property type="entry name" value="PCB-like"/>
</dbReference>
<evidence type="ECO:0000256" key="5">
    <source>
        <dbReference type="ARBA" id="ARBA00022598"/>
    </source>
</evidence>
<dbReference type="Gene3D" id="3.30.470.20">
    <property type="entry name" value="ATP-grasp fold, B domain"/>
    <property type="match status" value="1"/>
</dbReference>
<comment type="caution">
    <text evidence="20">The sequence shown here is derived from an EMBL/GenBank/DDBJ whole genome shotgun (WGS) entry which is preliminary data.</text>
</comment>
<evidence type="ECO:0000256" key="12">
    <source>
        <dbReference type="PIRSR" id="PIRSR001594-1"/>
    </source>
</evidence>
<feature type="domain" description="Pyruvate carboxyltransferase" evidence="19">
    <location>
        <begin position="538"/>
        <end position="808"/>
    </location>
</feature>
<dbReference type="SUPFAM" id="SSF51246">
    <property type="entry name" value="Rudiment single hybrid motif"/>
    <property type="match status" value="1"/>
</dbReference>
<dbReference type="Gene3D" id="3.20.20.70">
    <property type="entry name" value="Aldolase class I"/>
    <property type="match status" value="1"/>
</dbReference>
<evidence type="ECO:0000256" key="15">
    <source>
        <dbReference type="PIRSR" id="PIRSR001594-4"/>
    </source>
</evidence>
<evidence type="ECO:0000313" key="20">
    <source>
        <dbReference type="EMBL" id="MBY5958727.1"/>
    </source>
</evidence>
<dbReference type="SMART" id="SM00878">
    <property type="entry name" value="Biotin_carb_C"/>
    <property type="match status" value="1"/>
</dbReference>
<evidence type="ECO:0000256" key="13">
    <source>
        <dbReference type="PIRSR" id="PIRSR001594-2"/>
    </source>
</evidence>
<dbReference type="PANTHER" id="PTHR43778:SF2">
    <property type="entry name" value="PYRUVATE CARBOXYLASE, MITOCHONDRIAL"/>
    <property type="match status" value="1"/>
</dbReference>
<dbReference type="InterPro" id="IPR000089">
    <property type="entry name" value="Biotin_lipoyl"/>
</dbReference>
<feature type="active site" evidence="12">
    <location>
        <position position="299"/>
    </location>
</feature>
<dbReference type="InterPro" id="IPR011054">
    <property type="entry name" value="Rudment_hybrid_motif"/>
</dbReference>
<keyword evidence="7 11" id="KW-0547">Nucleotide-binding</keyword>
<feature type="binding site" evidence="14">
    <location>
        <position position="749"/>
    </location>
    <ligand>
        <name>Mn(2+)</name>
        <dbReference type="ChEBI" id="CHEBI:29035"/>
    </ligand>
</feature>
<dbReference type="GO" id="GO:0005524">
    <property type="term" value="F:ATP binding"/>
    <property type="evidence" value="ECO:0007669"/>
    <property type="project" value="UniProtKB-UniRule"/>
</dbReference>
<dbReference type="Gene3D" id="2.40.50.100">
    <property type="match status" value="1"/>
</dbReference>
<evidence type="ECO:0000313" key="21">
    <source>
        <dbReference type="Proteomes" id="UP000753961"/>
    </source>
</evidence>
<evidence type="ECO:0000256" key="4">
    <source>
        <dbReference type="ARBA" id="ARBA00022432"/>
    </source>
</evidence>
<dbReference type="PROSITE" id="PS50979">
    <property type="entry name" value="BC"/>
    <property type="match status" value="1"/>
</dbReference>
<dbReference type="Proteomes" id="UP000753961">
    <property type="component" value="Unassembled WGS sequence"/>
</dbReference>
<keyword evidence="20" id="KW-0670">Pyruvate</keyword>
<evidence type="ECO:0000256" key="11">
    <source>
        <dbReference type="PIRNR" id="PIRNR001594"/>
    </source>
</evidence>
<evidence type="ECO:0000256" key="10">
    <source>
        <dbReference type="ARBA" id="ARBA00023268"/>
    </source>
</evidence>
<keyword evidence="4" id="KW-0312">Gluconeogenesis</keyword>
<dbReference type="InterPro" id="IPR003379">
    <property type="entry name" value="Carboxylase_cons_dom"/>
</dbReference>
<feature type="domain" description="ATP-grasp" evidence="17">
    <location>
        <begin position="127"/>
        <end position="324"/>
    </location>
</feature>
<dbReference type="InterPro" id="IPR011764">
    <property type="entry name" value="Biotin_carboxylation_dom"/>
</dbReference>
<accession>A0A953HZV2</accession>
<feature type="domain" description="Lipoyl-binding" evidence="16">
    <location>
        <begin position="1081"/>
        <end position="1150"/>
    </location>
</feature>
<dbReference type="PANTHER" id="PTHR43778">
    <property type="entry name" value="PYRUVATE CARBOXYLASE"/>
    <property type="match status" value="1"/>
</dbReference>
<keyword evidence="5 11" id="KW-0436">Ligase</keyword>
<feature type="binding site" evidence="13">
    <location>
        <position position="207"/>
    </location>
    <ligand>
        <name>ATP</name>
        <dbReference type="ChEBI" id="CHEBI:30616"/>
    </ligand>
</feature>
<dbReference type="InterPro" id="IPR011053">
    <property type="entry name" value="Single_hybrid_motif"/>
</dbReference>
<dbReference type="GO" id="GO:0004736">
    <property type="term" value="F:pyruvate carboxylase activity"/>
    <property type="evidence" value="ECO:0007669"/>
    <property type="project" value="UniProtKB-EC"/>
</dbReference>
<evidence type="ECO:0000256" key="9">
    <source>
        <dbReference type="ARBA" id="ARBA00023267"/>
    </source>
</evidence>
<dbReference type="InterPro" id="IPR000891">
    <property type="entry name" value="PYR_CT"/>
</dbReference>
<dbReference type="Pfam" id="PF00364">
    <property type="entry name" value="Biotin_lipoyl"/>
    <property type="match status" value="1"/>
</dbReference>
<evidence type="ECO:0000256" key="2">
    <source>
        <dbReference type="ARBA" id="ARBA00004742"/>
    </source>
</evidence>
<dbReference type="InterPro" id="IPR005481">
    <property type="entry name" value="BC-like_N"/>
</dbReference>
<dbReference type="FunFam" id="3.30.1490.20:FF:000003">
    <property type="entry name" value="acetyl-CoA carboxylase isoform X1"/>
    <property type="match status" value="1"/>
</dbReference>
<dbReference type="Pfam" id="PF02786">
    <property type="entry name" value="CPSase_L_D2"/>
    <property type="match status" value="1"/>
</dbReference>
<dbReference type="InterPro" id="IPR005482">
    <property type="entry name" value="Biotin_COase_C"/>
</dbReference>
<evidence type="ECO:0000259" key="19">
    <source>
        <dbReference type="PROSITE" id="PS50991"/>
    </source>
</evidence>
<feature type="modified residue" description="N6-carboxylysine" evidence="15">
    <location>
        <position position="718"/>
    </location>
</feature>
<keyword evidence="10" id="KW-0511">Multifunctional enzyme</keyword>
<feature type="binding site" evidence="14">
    <location>
        <position position="747"/>
    </location>
    <ligand>
        <name>Mn(2+)</name>
        <dbReference type="ChEBI" id="CHEBI:29035"/>
    </ligand>
</feature>
<dbReference type="GO" id="GO:0046872">
    <property type="term" value="F:metal ion binding"/>
    <property type="evidence" value="ECO:0007669"/>
    <property type="project" value="UniProtKB-KW"/>
</dbReference>
<feature type="binding site" evidence="13">
    <location>
        <position position="620"/>
    </location>
    <ligand>
        <name>substrate</name>
    </ligand>
</feature>
<evidence type="ECO:0000259" key="16">
    <source>
        <dbReference type="PROSITE" id="PS50968"/>
    </source>
</evidence>
<dbReference type="CDD" id="cd07937">
    <property type="entry name" value="DRE_TIM_PC_TC_5S"/>
    <property type="match status" value="1"/>
</dbReference>
<dbReference type="InterPro" id="IPR016185">
    <property type="entry name" value="PreATP-grasp_dom_sf"/>
</dbReference>
<dbReference type="NCBIfam" id="NF009554">
    <property type="entry name" value="PRK12999.1"/>
    <property type="match status" value="1"/>
</dbReference>
<protein>
    <recommendedName>
        <fullName evidence="3 11">Pyruvate carboxylase</fullName>
        <ecNumber evidence="3 11">6.4.1.1</ecNumber>
    </recommendedName>
</protein>
<dbReference type="PROSITE" id="PS50968">
    <property type="entry name" value="BIOTINYL_LIPOYL"/>
    <property type="match status" value="1"/>
</dbReference>
<comment type="cofactor">
    <cofactor evidence="1 11">
        <name>biotin</name>
        <dbReference type="ChEBI" id="CHEBI:57586"/>
    </cofactor>
</comment>
<dbReference type="PROSITE" id="PS00867">
    <property type="entry name" value="CPSASE_2"/>
    <property type="match status" value="1"/>
</dbReference>
<dbReference type="InterPro" id="IPR013785">
    <property type="entry name" value="Aldolase_TIM"/>
</dbReference>
<dbReference type="NCBIfam" id="NF006761">
    <property type="entry name" value="PRK09282.1"/>
    <property type="match status" value="1"/>
</dbReference>
<proteinExistence type="predicted"/>
<dbReference type="EC" id="6.4.1.1" evidence="3 11"/>
<feature type="binding site" evidence="13">
    <location>
        <position position="123"/>
    </location>
    <ligand>
        <name>ATP</name>
        <dbReference type="ChEBI" id="CHEBI:30616"/>
    </ligand>
</feature>
<dbReference type="FunFam" id="3.20.20.70:FF:000033">
    <property type="entry name" value="Pyruvate carboxylase"/>
    <property type="match status" value="1"/>
</dbReference>
<dbReference type="AlphaFoldDB" id="A0A953HZV2"/>
<keyword evidence="21" id="KW-1185">Reference proteome</keyword>
<dbReference type="Gene3D" id="3.10.600.10">
    <property type="entry name" value="pyruvate carboxylase f1077a mutant domain"/>
    <property type="match status" value="1"/>
</dbReference>
<dbReference type="InterPro" id="IPR005930">
    <property type="entry name" value="Pyruv_COase"/>
</dbReference>
<reference evidence="20" key="1">
    <citation type="submission" date="2021-06" db="EMBL/GenBank/DDBJ databases">
        <title>44 bacteria genomes isolated from Dapeng, Shenzhen.</title>
        <authorList>
            <person name="Zheng W."/>
            <person name="Yu S."/>
            <person name="Huang Y."/>
        </authorList>
    </citation>
    <scope>NUCLEOTIDE SEQUENCE</scope>
    <source>
        <strain evidence="20">DP5N28-2</strain>
    </source>
</reference>
<evidence type="ECO:0000256" key="1">
    <source>
        <dbReference type="ARBA" id="ARBA00001953"/>
    </source>
</evidence>
<dbReference type="PROSITE" id="PS50991">
    <property type="entry name" value="PYR_CT"/>
    <property type="match status" value="1"/>
</dbReference>
<dbReference type="Pfam" id="PF02436">
    <property type="entry name" value="PYC_OADA"/>
    <property type="match status" value="1"/>
</dbReference>
<keyword evidence="6 14" id="KW-0479">Metal-binding</keyword>
<feature type="domain" description="Biotin carboxylation" evidence="18">
    <location>
        <begin position="7"/>
        <end position="460"/>
    </location>
</feature>
<dbReference type="PIRSF" id="PIRSF001594">
    <property type="entry name" value="Pyruv_carbox"/>
    <property type="match status" value="1"/>
</dbReference>
<comment type="catalytic activity">
    <reaction evidence="11">
        <text>hydrogencarbonate + pyruvate + ATP = oxaloacetate + ADP + phosphate + H(+)</text>
        <dbReference type="Rhea" id="RHEA:20844"/>
        <dbReference type="ChEBI" id="CHEBI:15361"/>
        <dbReference type="ChEBI" id="CHEBI:15378"/>
        <dbReference type="ChEBI" id="CHEBI:16452"/>
        <dbReference type="ChEBI" id="CHEBI:17544"/>
        <dbReference type="ChEBI" id="CHEBI:30616"/>
        <dbReference type="ChEBI" id="CHEBI:43474"/>
        <dbReference type="ChEBI" id="CHEBI:456216"/>
        <dbReference type="EC" id="6.4.1.1"/>
    </reaction>
</comment>
<name>A0A953HZV2_9BACT</name>
<gene>
    <name evidence="20" type="ORF">KUV50_11315</name>
</gene>
<dbReference type="SUPFAM" id="SSF51569">
    <property type="entry name" value="Aldolase"/>
    <property type="match status" value="1"/>
</dbReference>
<evidence type="ECO:0000256" key="8">
    <source>
        <dbReference type="ARBA" id="ARBA00022840"/>
    </source>
</evidence>
<evidence type="ECO:0000256" key="14">
    <source>
        <dbReference type="PIRSR" id="PIRSR001594-3"/>
    </source>
</evidence>
<dbReference type="SUPFAM" id="SSF51230">
    <property type="entry name" value="Single hybrid motif"/>
    <property type="match status" value="1"/>
</dbReference>